<keyword evidence="2" id="KW-1185">Reference proteome</keyword>
<evidence type="ECO:0000313" key="2">
    <source>
        <dbReference type="Proteomes" id="UP000254866"/>
    </source>
</evidence>
<name>A0A370TKZ3_9HELO</name>
<dbReference type="GeneID" id="43599663"/>
<proteinExistence type="predicted"/>
<dbReference type="STRING" id="2656787.A0A370TKZ3"/>
<sequence>MPIITTTSLRLPALYSLENSDNTGGPSIPYLCNEKWHISASTLPIWRTKRNCTVTYTALPLEAPISRLNSLTAYLPSILAPVPSPPLPRIDDLVHYQEQTSDAVQSIHAINTMWPDNPAGWSWVGVGWFLSLIQCEWEIFGYGKLEGGGNWMVMHFRKTWLSPEGLDLFTTGEEKLSAQAYEEIMGLVRKLGNGELEALVGEFERMARD</sequence>
<comment type="caution">
    <text evidence="1">The sequence shown here is derived from an EMBL/GenBank/DDBJ whole genome shotgun (WGS) entry which is preliminary data.</text>
</comment>
<accession>A0A370TKZ3</accession>
<protein>
    <submittedName>
        <fullName evidence="1">Uncharacterized protein</fullName>
    </submittedName>
</protein>
<evidence type="ECO:0000313" key="1">
    <source>
        <dbReference type="EMBL" id="RDL36202.1"/>
    </source>
</evidence>
<organism evidence="1 2">
    <name type="scientific">Venustampulla echinocandica</name>
    <dbReference type="NCBI Taxonomy" id="2656787"/>
    <lineage>
        <taxon>Eukaryota</taxon>
        <taxon>Fungi</taxon>
        <taxon>Dikarya</taxon>
        <taxon>Ascomycota</taxon>
        <taxon>Pezizomycotina</taxon>
        <taxon>Leotiomycetes</taxon>
        <taxon>Helotiales</taxon>
        <taxon>Pleuroascaceae</taxon>
        <taxon>Venustampulla</taxon>
    </lineage>
</organism>
<gene>
    <name evidence="1" type="ORF">BP5553_06814</name>
</gene>
<dbReference type="AlphaFoldDB" id="A0A370TKZ3"/>
<reference evidence="1 2" key="1">
    <citation type="journal article" date="2018" name="IMA Fungus">
        <title>IMA Genome-F 9: Draft genome sequence of Annulohypoxylon stygium, Aspergillus mulundensis, Berkeleyomyces basicola (syn. Thielaviopsis basicola), Ceratocystis smalleyi, two Cercospora beticola strains, Coleophoma cylindrospora, Fusarium fracticaudum, Phialophora cf. hyalina, and Morchella septimelata.</title>
        <authorList>
            <person name="Wingfield B.D."/>
            <person name="Bills G.F."/>
            <person name="Dong Y."/>
            <person name="Huang W."/>
            <person name="Nel W.J."/>
            <person name="Swalarsk-Parry B.S."/>
            <person name="Vaghefi N."/>
            <person name="Wilken P.M."/>
            <person name="An Z."/>
            <person name="de Beer Z.W."/>
            <person name="De Vos L."/>
            <person name="Chen L."/>
            <person name="Duong T.A."/>
            <person name="Gao Y."/>
            <person name="Hammerbacher A."/>
            <person name="Kikkert J.R."/>
            <person name="Li Y."/>
            <person name="Li H."/>
            <person name="Li K."/>
            <person name="Li Q."/>
            <person name="Liu X."/>
            <person name="Ma X."/>
            <person name="Naidoo K."/>
            <person name="Pethybridge S.J."/>
            <person name="Sun J."/>
            <person name="Steenkamp E.T."/>
            <person name="van der Nest M.A."/>
            <person name="van Wyk S."/>
            <person name="Wingfield M.J."/>
            <person name="Xiong C."/>
            <person name="Yue Q."/>
            <person name="Zhang X."/>
        </authorList>
    </citation>
    <scope>NUCLEOTIDE SEQUENCE [LARGE SCALE GENOMIC DNA]</scope>
    <source>
        <strain evidence="1 2">BP 5553</strain>
    </source>
</reference>
<dbReference type="RefSeq" id="XP_031868858.1">
    <property type="nucleotide sequence ID" value="XM_032015437.1"/>
</dbReference>
<dbReference type="Proteomes" id="UP000254866">
    <property type="component" value="Unassembled WGS sequence"/>
</dbReference>
<dbReference type="EMBL" id="NPIC01000005">
    <property type="protein sequence ID" value="RDL36202.1"/>
    <property type="molecule type" value="Genomic_DNA"/>
</dbReference>
<dbReference type="OrthoDB" id="9975758at2759"/>